<keyword evidence="1" id="KW-0812">Transmembrane</keyword>
<feature type="transmembrane region" description="Helical" evidence="1">
    <location>
        <begin position="58"/>
        <end position="80"/>
    </location>
</feature>
<dbReference type="Proteomes" id="UP001634007">
    <property type="component" value="Unassembled WGS sequence"/>
</dbReference>
<keyword evidence="1" id="KW-1133">Transmembrane helix</keyword>
<sequence>MSRPPRRQLFPRPLHFPLKKSSETAFPSLSREKALPPGAGAGADRSWKLEMETRRGIAAVKAGLCVACLASGALVLLWSFGFGGLASVAPDARS</sequence>
<evidence type="ECO:0000256" key="1">
    <source>
        <dbReference type="SAM" id="Phobius"/>
    </source>
</evidence>
<evidence type="ECO:0000313" key="2">
    <source>
        <dbReference type="EMBL" id="KAL3745454.1"/>
    </source>
</evidence>
<dbReference type="AlphaFoldDB" id="A0ABD3L4C2"/>
<proteinExistence type="predicted"/>
<organism evidence="2 3">
    <name type="scientific">Eucalyptus globulus</name>
    <name type="common">Tasmanian blue gum</name>
    <dbReference type="NCBI Taxonomy" id="34317"/>
    <lineage>
        <taxon>Eukaryota</taxon>
        <taxon>Viridiplantae</taxon>
        <taxon>Streptophyta</taxon>
        <taxon>Embryophyta</taxon>
        <taxon>Tracheophyta</taxon>
        <taxon>Spermatophyta</taxon>
        <taxon>Magnoliopsida</taxon>
        <taxon>eudicotyledons</taxon>
        <taxon>Gunneridae</taxon>
        <taxon>Pentapetalae</taxon>
        <taxon>rosids</taxon>
        <taxon>malvids</taxon>
        <taxon>Myrtales</taxon>
        <taxon>Myrtaceae</taxon>
        <taxon>Myrtoideae</taxon>
        <taxon>Eucalypteae</taxon>
        <taxon>Eucalyptus</taxon>
    </lineage>
</organism>
<protein>
    <submittedName>
        <fullName evidence="2">Uncharacterized protein</fullName>
    </submittedName>
</protein>
<name>A0ABD3L4C2_EUCGL</name>
<gene>
    <name evidence="2" type="ORF">ACJRO7_014541</name>
</gene>
<evidence type="ECO:0000313" key="3">
    <source>
        <dbReference type="Proteomes" id="UP001634007"/>
    </source>
</evidence>
<dbReference type="EMBL" id="JBJKBG010000003">
    <property type="protein sequence ID" value="KAL3745454.1"/>
    <property type="molecule type" value="Genomic_DNA"/>
</dbReference>
<keyword evidence="3" id="KW-1185">Reference proteome</keyword>
<reference evidence="2 3" key="1">
    <citation type="submission" date="2024-11" db="EMBL/GenBank/DDBJ databases">
        <title>Chromosome-level genome assembly of Eucalyptus globulus Labill. provides insights into its genome evolution.</title>
        <authorList>
            <person name="Li X."/>
        </authorList>
    </citation>
    <scope>NUCLEOTIDE SEQUENCE [LARGE SCALE GENOMIC DNA]</scope>
    <source>
        <strain evidence="2">CL2024</strain>
        <tissue evidence="2">Fresh tender leaves</tissue>
    </source>
</reference>
<comment type="caution">
    <text evidence="2">The sequence shown here is derived from an EMBL/GenBank/DDBJ whole genome shotgun (WGS) entry which is preliminary data.</text>
</comment>
<accession>A0ABD3L4C2</accession>
<keyword evidence="1" id="KW-0472">Membrane</keyword>